<feature type="region of interest" description="Disordered" evidence="7">
    <location>
        <begin position="761"/>
        <end position="861"/>
    </location>
</feature>
<dbReference type="InterPro" id="IPR051277">
    <property type="entry name" value="SEZ6_CSMD_C4BPB_Regulators"/>
</dbReference>
<comment type="caution">
    <text evidence="11">The sequence shown here is derived from an EMBL/GenBank/DDBJ whole genome shotgun (WGS) entry which is preliminary data.</text>
</comment>
<evidence type="ECO:0000259" key="9">
    <source>
        <dbReference type="PROSITE" id="PS50041"/>
    </source>
</evidence>
<keyword evidence="8" id="KW-0472">Membrane</keyword>
<dbReference type="Pfam" id="PF00059">
    <property type="entry name" value="Lectin_C"/>
    <property type="match status" value="1"/>
</dbReference>
<dbReference type="CDD" id="cd00033">
    <property type="entry name" value="CCP"/>
    <property type="match status" value="4"/>
</dbReference>
<dbReference type="PANTHER" id="PTHR45656:SF4">
    <property type="entry name" value="PROTEIN CBR-CLEC-78"/>
    <property type="match status" value="1"/>
</dbReference>
<dbReference type="CDD" id="cd00037">
    <property type="entry name" value="CLECT"/>
    <property type="match status" value="1"/>
</dbReference>
<feature type="compositionally biased region" description="Basic residues" evidence="7">
    <location>
        <begin position="1003"/>
        <end position="1015"/>
    </location>
</feature>
<dbReference type="InterPro" id="IPR018378">
    <property type="entry name" value="C-type_lectin_CS"/>
</dbReference>
<keyword evidence="8" id="KW-1133">Transmembrane helix</keyword>
<dbReference type="InterPro" id="IPR000436">
    <property type="entry name" value="Sushi_SCR_CCP_dom"/>
</dbReference>
<feature type="compositionally biased region" description="Basic residues" evidence="7">
    <location>
        <begin position="902"/>
        <end position="911"/>
    </location>
</feature>
<evidence type="ECO:0000313" key="11">
    <source>
        <dbReference type="EMBL" id="KAK1118978.1"/>
    </source>
</evidence>
<dbReference type="Proteomes" id="UP001177670">
    <property type="component" value="Unassembled WGS sequence"/>
</dbReference>
<dbReference type="SUPFAM" id="SSF56436">
    <property type="entry name" value="C-type lectin-like"/>
    <property type="match status" value="1"/>
</dbReference>
<feature type="domain" description="Sushi" evidence="10">
    <location>
        <begin position="165"/>
        <end position="241"/>
    </location>
</feature>
<dbReference type="InterPro" id="IPR008979">
    <property type="entry name" value="Galactose-bd-like_sf"/>
</dbReference>
<reference evidence="11" key="1">
    <citation type="submission" date="2021-10" db="EMBL/GenBank/DDBJ databases">
        <title>Melipona bicolor Genome sequencing and assembly.</title>
        <authorList>
            <person name="Araujo N.S."/>
            <person name="Arias M.C."/>
        </authorList>
    </citation>
    <scope>NUCLEOTIDE SEQUENCE</scope>
    <source>
        <strain evidence="11">USP_2M_L1-L4_2017</strain>
        <tissue evidence="11">Whole body</tissue>
    </source>
</reference>
<evidence type="ECO:0000256" key="8">
    <source>
        <dbReference type="SAM" id="Phobius"/>
    </source>
</evidence>
<dbReference type="SMART" id="SM00034">
    <property type="entry name" value="CLECT"/>
    <property type="match status" value="1"/>
</dbReference>
<dbReference type="InterPro" id="IPR016186">
    <property type="entry name" value="C-type_lectin-like/link_sf"/>
</dbReference>
<feature type="disulfide bond" evidence="6">
    <location>
        <begin position="630"/>
        <end position="657"/>
    </location>
</feature>
<gene>
    <name evidence="11" type="ORF">K0M31_013748</name>
</gene>
<dbReference type="InterPro" id="IPR016187">
    <property type="entry name" value="CTDL_fold"/>
</dbReference>
<keyword evidence="6" id="KW-0768">Sushi</keyword>
<sequence length="1030" mass="113644">MGIDGQLWLLASAGETCNSRHHARAALKSLQSGTLPHPSVGVFNLMISMAGESLATSVNANKHSALAAIQSSPFFFLFCLSSVYRSLCAIGIGDRSKLLWLLDVSSDRSFFHLWFDGEKFYNNWGVPKVPLKIIPRCLAHYVLINIVSYLITIVSLYRIAGCNGAGCGYPGAPAHSSVRFTGPDTEDVIDEEDALLKDTIFPEGTVATYSCERGFELLGPARRQCQIDGSWTPEGVPFCVLNVAGGKAPMQSSSSEGGIPQRAVDGSSGQIYTPQTCTLTRPEHRPWWYVNLLEPYMVQLVRLDFGKPCCGDGMPGTIVVRVGNNRPDLGTNPICNRFTGPLEEGQPLFLPCNPPMPGAFVSVHLEANTPAPIPVQLSLCEAFVYTDQALPIERCPQFRDQPPGSTATYNGKCYIFYNRQPLIFREALAFCRARGGTLVDESNPALQGFISWELWRRHRSDTSSQYWMGAVRDQKDRTVWRWTGSGEEVSVSFWSLPQGTEEDCARYDGSRGWLWSDTPCTARLNFICQHQPRACGRPEQPPNSTMTVTTVTDRNSGSAYEVGATVEYTCNAGSLLIGPSTRTCLDTGFYNEFPPVCKSIECGYPANIKHGGYTLINNTVSYLSQVLYSCDEGYEMTGRARLTCDIDERWNGPPPRCEPILCDPPTPVPHSYIQIDEIDETETVPLKTNFSRSLLVGSIVTYTCDKGYRLSGFRQILCLPTGLYDHVAPTCTEEPRTTVTAPPRSTVRSTTSRTRHTFLPPRVRTTTISTTTTTNTPVPPRKVSSTAELPATVRETIARKPNIGLQRPASPSSPPLNDDSNDHPQDNEISGSGVDNAQVGIGTGVPEPSGPYRVDNADQSSSNTHQAKLNLGAVIALGVFGGFVFLAAVITTVVILIRRNHGRSSKHHRHRASPDCNTVASFGSSSSESRGGLNRYYRQAWENLHETTGHKTNHPPLRRKETLDEPGYRENYRGNNTERDGSELVVSDVATYPSNKHASISDKKRHHHHHHHHHGNSTPEWRQSQSHHRY</sequence>
<keyword evidence="8" id="KW-0812">Transmembrane</keyword>
<feature type="transmembrane region" description="Helical" evidence="8">
    <location>
        <begin position="871"/>
        <end position="897"/>
    </location>
</feature>
<feature type="domain" description="Sushi" evidence="10">
    <location>
        <begin position="533"/>
        <end position="599"/>
    </location>
</feature>
<accession>A0AA40KG48</accession>
<proteinExistence type="predicted"/>
<dbReference type="Gene3D" id="2.60.120.260">
    <property type="entry name" value="Galactose-binding domain-like"/>
    <property type="match status" value="1"/>
</dbReference>
<dbReference type="GO" id="GO:0046872">
    <property type="term" value="F:metal ion binding"/>
    <property type="evidence" value="ECO:0007669"/>
    <property type="project" value="UniProtKB-KW"/>
</dbReference>
<dbReference type="FunFam" id="2.10.70.10:FF:000112">
    <property type="entry name" value="Uncharacterized protein, isoform C"/>
    <property type="match status" value="1"/>
</dbReference>
<evidence type="ECO:0000259" key="10">
    <source>
        <dbReference type="PROSITE" id="PS50923"/>
    </source>
</evidence>
<feature type="region of interest" description="Disordered" evidence="7">
    <location>
        <begin position="902"/>
        <end position="931"/>
    </location>
</feature>
<keyword evidence="1" id="KW-0479">Metal-binding</keyword>
<dbReference type="SMART" id="SM00607">
    <property type="entry name" value="FTP"/>
    <property type="match status" value="1"/>
</dbReference>
<feature type="region of interest" description="Disordered" evidence="7">
    <location>
        <begin position="995"/>
        <end position="1030"/>
    </location>
</feature>
<protein>
    <recommendedName>
        <fullName evidence="13">Sushi, von Willebrand factor type A, EGF and pentraxin domain-containing protein 1</fullName>
    </recommendedName>
</protein>
<feature type="domain" description="Sushi" evidence="10">
    <location>
        <begin position="600"/>
        <end position="659"/>
    </location>
</feature>
<comment type="caution">
    <text evidence="6">Lacks conserved residue(s) required for the propagation of feature annotation.</text>
</comment>
<dbReference type="SUPFAM" id="SSF49785">
    <property type="entry name" value="Galactose-binding domain-like"/>
    <property type="match status" value="1"/>
</dbReference>
<feature type="disulfide bond" evidence="6">
    <location>
        <begin position="704"/>
        <end position="731"/>
    </location>
</feature>
<dbReference type="InterPro" id="IPR006585">
    <property type="entry name" value="FTP1"/>
</dbReference>
<evidence type="ECO:0000256" key="3">
    <source>
        <dbReference type="ARBA" id="ARBA00022737"/>
    </source>
</evidence>
<name>A0AA40KG48_9HYME</name>
<evidence type="ECO:0008006" key="13">
    <source>
        <dbReference type="Google" id="ProtNLM"/>
    </source>
</evidence>
<feature type="domain" description="Sushi" evidence="10">
    <location>
        <begin position="660"/>
        <end position="733"/>
    </location>
</feature>
<dbReference type="FunFam" id="3.10.100.10:FF:000089">
    <property type="entry name" value="Uncharacterized protein, isoform C"/>
    <property type="match status" value="1"/>
</dbReference>
<dbReference type="InterPro" id="IPR035976">
    <property type="entry name" value="Sushi/SCR/CCP_sf"/>
</dbReference>
<keyword evidence="2" id="KW-0732">Signal</keyword>
<feature type="disulfide bond" evidence="6">
    <location>
        <begin position="570"/>
        <end position="597"/>
    </location>
</feature>
<dbReference type="PROSITE" id="PS50041">
    <property type="entry name" value="C_TYPE_LECTIN_2"/>
    <property type="match status" value="1"/>
</dbReference>
<keyword evidence="5 6" id="KW-1015">Disulfide bond</keyword>
<dbReference type="EMBL" id="JAHYIQ010000039">
    <property type="protein sequence ID" value="KAK1118978.1"/>
    <property type="molecule type" value="Genomic_DNA"/>
</dbReference>
<evidence type="ECO:0000313" key="12">
    <source>
        <dbReference type="Proteomes" id="UP001177670"/>
    </source>
</evidence>
<keyword evidence="12" id="KW-1185">Reference proteome</keyword>
<dbReference type="Pfam" id="PF22633">
    <property type="entry name" value="F5_F8_type_C_2"/>
    <property type="match status" value="1"/>
</dbReference>
<dbReference type="AlphaFoldDB" id="A0AA40KG48"/>
<dbReference type="PROSITE" id="PS00615">
    <property type="entry name" value="C_TYPE_LECTIN_1"/>
    <property type="match status" value="1"/>
</dbReference>
<evidence type="ECO:0000256" key="5">
    <source>
        <dbReference type="ARBA" id="ARBA00023157"/>
    </source>
</evidence>
<dbReference type="Pfam" id="PF00084">
    <property type="entry name" value="Sushi"/>
    <property type="match status" value="4"/>
</dbReference>
<dbReference type="Gene3D" id="2.10.70.10">
    <property type="entry name" value="Complement Module, domain 1"/>
    <property type="match status" value="4"/>
</dbReference>
<evidence type="ECO:0000256" key="7">
    <source>
        <dbReference type="SAM" id="MobiDB-lite"/>
    </source>
</evidence>
<feature type="domain" description="C-type lectin" evidence="9">
    <location>
        <begin position="409"/>
        <end position="529"/>
    </location>
</feature>
<dbReference type="SUPFAM" id="SSF57535">
    <property type="entry name" value="Complement control module/SCR domain"/>
    <property type="match status" value="4"/>
</dbReference>
<dbReference type="PANTHER" id="PTHR45656">
    <property type="entry name" value="PROTEIN CBR-CLEC-78"/>
    <property type="match status" value="1"/>
</dbReference>
<feature type="compositionally biased region" description="Low complexity" evidence="7">
    <location>
        <begin position="921"/>
        <end position="931"/>
    </location>
</feature>
<feature type="region of interest" description="Disordered" evidence="7">
    <location>
        <begin position="946"/>
        <end position="983"/>
    </location>
</feature>
<evidence type="ECO:0000256" key="4">
    <source>
        <dbReference type="ARBA" id="ARBA00022837"/>
    </source>
</evidence>
<dbReference type="Gene3D" id="3.10.100.10">
    <property type="entry name" value="Mannose-Binding Protein A, subunit A"/>
    <property type="match status" value="1"/>
</dbReference>
<dbReference type="InterPro" id="IPR001304">
    <property type="entry name" value="C-type_lectin-like"/>
</dbReference>
<evidence type="ECO:0000256" key="1">
    <source>
        <dbReference type="ARBA" id="ARBA00022723"/>
    </source>
</evidence>
<keyword evidence="3" id="KW-0677">Repeat</keyword>
<evidence type="ECO:0000256" key="2">
    <source>
        <dbReference type="ARBA" id="ARBA00022729"/>
    </source>
</evidence>
<feature type="compositionally biased region" description="Low complexity" evidence="7">
    <location>
        <begin position="761"/>
        <end position="776"/>
    </location>
</feature>
<dbReference type="SMART" id="SM00032">
    <property type="entry name" value="CCP"/>
    <property type="match status" value="4"/>
</dbReference>
<dbReference type="FunFam" id="2.60.120.260:FF:000101">
    <property type="entry name" value="uncharacterized protein LOC108094628 isoform X2"/>
    <property type="match status" value="1"/>
</dbReference>
<dbReference type="PROSITE" id="PS50923">
    <property type="entry name" value="SUSHI"/>
    <property type="match status" value="4"/>
</dbReference>
<evidence type="ECO:0000256" key="6">
    <source>
        <dbReference type="PROSITE-ProRule" id="PRU00302"/>
    </source>
</evidence>
<keyword evidence="4" id="KW-0106">Calcium</keyword>
<organism evidence="11 12">
    <name type="scientific">Melipona bicolor</name>
    <dbReference type="NCBI Taxonomy" id="60889"/>
    <lineage>
        <taxon>Eukaryota</taxon>
        <taxon>Metazoa</taxon>
        <taxon>Ecdysozoa</taxon>
        <taxon>Arthropoda</taxon>
        <taxon>Hexapoda</taxon>
        <taxon>Insecta</taxon>
        <taxon>Pterygota</taxon>
        <taxon>Neoptera</taxon>
        <taxon>Endopterygota</taxon>
        <taxon>Hymenoptera</taxon>
        <taxon>Apocrita</taxon>
        <taxon>Aculeata</taxon>
        <taxon>Apoidea</taxon>
        <taxon>Anthophila</taxon>
        <taxon>Apidae</taxon>
        <taxon>Melipona</taxon>
    </lineage>
</organism>
<feature type="compositionally biased region" description="Basic and acidic residues" evidence="7">
    <location>
        <begin position="958"/>
        <end position="982"/>
    </location>
</feature>
<feature type="region of interest" description="Disordered" evidence="7">
    <location>
        <begin position="734"/>
        <end position="753"/>
    </location>
</feature>